<sequence>MTQFIAHADTPRTFADKKGATKAIKRDLNKHFEAHGDTLFDIGFEVKEAGESGRFGVVLYCDLTPEDAQKLVGNELSGYVIEPQLKAAPKPKTDAPKKASRRKGQVTVEPTSPLIHCRAGSKQQAIVDKLAAEGGATLDDLREVCVKKDGTAWDDNSIRSALYYDIKDKGYGVRTEFEGDEPRYFIVLPEGYDAPLPAKARKS</sequence>
<protein>
    <submittedName>
        <fullName evidence="2">Uncharacterized protein</fullName>
    </submittedName>
</protein>
<feature type="region of interest" description="Disordered" evidence="1">
    <location>
        <begin position="87"/>
        <end position="106"/>
    </location>
</feature>
<organism evidence="2">
    <name type="scientific">Dinoroseobacter phage vB_DshS_R26L</name>
    <dbReference type="NCBI Taxonomy" id="3161158"/>
    <lineage>
        <taxon>Viruses</taxon>
        <taxon>Duplodnaviria</taxon>
        <taxon>Heunggongvirae</taxon>
        <taxon>Uroviricota</taxon>
        <taxon>Caudoviricetes</taxon>
        <taxon>Nanhaivirus</taxon>
    </lineage>
</organism>
<name>A0AAU7VGD5_9CAUD</name>
<reference evidence="2" key="1">
    <citation type="submission" date="2024-06" db="EMBL/GenBank/DDBJ databases">
        <authorList>
            <person name="Lu L."/>
            <person name="Wei N."/>
            <person name="Zhang R."/>
        </authorList>
    </citation>
    <scope>NUCLEOTIDE SEQUENCE</scope>
</reference>
<evidence type="ECO:0000256" key="1">
    <source>
        <dbReference type="SAM" id="MobiDB-lite"/>
    </source>
</evidence>
<gene>
    <name evidence="2" type="ORF">vBDshSR26L_63</name>
</gene>
<evidence type="ECO:0000313" key="2">
    <source>
        <dbReference type="EMBL" id="XBW75378.1"/>
    </source>
</evidence>
<proteinExistence type="predicted"/>
<dbReference type="EMBL" id="PP882867">
    <property type="protein sequence ID" value="XBW75378.1"/>
    <property type="molecule type" value="Genomic_DNA"/>
</dbReference>
<accession>A0AAU7VGD5</accession>